<gene>
    <name evidence="3" type="ORF">APHIGO_LOCUS1051</name>
</gene>
<evidence type="ECO:0000313" key="4">
    <source>
        <dbReference type="Proteomes" id="UP001154329"/>
    </source>
</evidence>
<keyword evidence="4" id="KW-1185">Reference proteome</keyword>
<dbReference type="Proteomes" id="UP001154329">
    <property type="component" value="Chromosome 1"/>
</dbReference>
<reference evidence="3" key="1">
    <citation type="submission" date="2022-02" db="EMBL/GenBank/DDBJ databases">
        <authorList>
            <person name="King R."/>
        </authorList>
    </citation>
    <scope>NUCLEOTIDE SEQUENCE</scope>
</reference>
<evidence type="ECO:0000256" key="2">
    <source>
        <dbReference type="SAM" id="SignalP"/>
    </source>
</evidence>
<dbReference type="AlphaFoldDB" id="A0A9P0ILM0"/>
<dbReference type="EMBL" id="OU899034">
    <property type="protein sequence ID" value="CAH1710072.1"/>
    <property type="molecule type" value="Genomic_DNA"/>
</dbReference>
<evidence type="ECO:0000256" key="1">
    <source>
        <dbReference type="SAM" id="MobiDB-lite"/>
    </source>
</evidence>
<keyword evidence="2" id="KW-0732">Signal</keyword>
<proteinExistence type="predicted"/>
<reference evidence="3" key="2">
    <citation type="submission" date="2022-10" db="EMBL/GenBank/DDBJ databases">
        <authorList>
            <consortium name="ENA_rothamsted_submissions"/>
            <consortium name="culmorum"/>
            <person name="King R."/>
        </authorList>
    </citation>
    <scope>NUCLEOTIDE SEQUENCE</scope>
</reference>
<accession>A0A9P0ILM0</accession>
<name>A0A9P0ILM0_APHGO</name>
<sequence length="294" mass="30553">MRTLSIICVAVTLLQVLDVSITGISAAPTSPRVVAPSNNAAPNPTVKVRIETRALKSGIKTASPNNGASLDPNSQPGMDPNDQDSSEAEPPKTIKASGKRVLKTAASIGTKRGAGLLNSITGVMKGTDGAFDFFGKFLLGQSKNVKELAKKSFDMVSSLGNTATNGAKNVMDSAKTIGGQGSKTLYNTLQKTTRFGKKLTKLGGTVMDTPISVGEDLVTTANGIAKVPSKLSRIGSERLVKPALSFLGPTSDEDESEEENGEDALDAEPPIAPQTPPSPPKKVVKKKPPTATTI</sequence>
<protein>
    <submittedName>
        <fullName evidence="3">Uncharacterized protein</fullName>
    </submittedName>
</protein>
<feature type="signal peptide" evidence="2">
    <location>
        <begin position="1"/>
        <end position="26"/>
    </location>
</feature>
<feature type="region of interest" description="Disordered" evidence="1">
    <location>
        <begin position="57"/>
        <end position="100"/>
    </location>
</feature>
<feature type="compositionally biased region" description="Polar residues" evidence="1">
    <location>
        <begin position="60"/>
        <end position="76"/>
    </location>
</feature>
<feature type="compositionally biased region" description="Pro residues" evidence="1">
    <location>
        <begin position="270"/>
        <end position="280"/>
    </location>
</feature>
<evidence type="ECO:0000313" key="3">
    <source>
        <dbReference type="EMBL" id="CAH1710072.1"/>
    </source>
</evidence>
<organism evidence="3 4">
    <name type="scientific">Aphis gossypii</name>
    <name type="common">Cotton aphid</name>
    <dbReference type="NCBI Taxonomy" id="80765"/>
    <lineage>
        <taxon>Eukaryota</taxon>
        <taxon>Metazoa</taxon>
        <taxon>Ecdysozoa</taxon>
        <taxon>Arthropoda</taxon>
        <taxon>Hexapoda</taxon>
        <taxon>Insecta</taxon>
        <taxon>Pterygota</taxon>
        <taxon>Neoptera</taxon>
        <taxon>Paraneoptera</taxon>
        <taxon>Hemiptera</taxon>
        <taxon>Sternorrhyncha</taxon>
        <taxon>Aphidomorpha</taxon>
        <taxon>Aphidoidea</taxon>
        <taxon>Aphididae</taxon>
        <taxon>Aphidini</taxon>
        <taxon>Aphis</taxon>
        <taxon>Aphis</taxon>
    </lineage>
</organism>
<feature type="chain" id="PRO_5040107848" evidence="2">
    <location>
        <begin position="27"/>
        <end position="294"/>
    </location>
</feature>
<feature type="compositionally biased region" description="Acidic residues" evidence="1">
    <location>
        <begin position="251"/>
        <end position="266"/>
    </location>
</feature>
<feature type="region of interest" description="Disordered" evidence="1">
    <location>
        <begin position="242"/>
        <end position="294"/>
    </location>
</feature>